<dbReference type="InterPro" id="IPR002712">
    <property type="entry name" value="CcdB"/>
</dbReference>
<comment type="similarity">
    <text evidence="1">Belongs to the CcdB toxin family.</text>
</comment>
<dbReference type="InterPro" id="IPR011067">
    <property type="entry name" value="Plasmid_toxin/cell-grow_inhib"/>
</dbReference>
<keyword evidence="4" id="KW-0805">Transcription regulation</keyword>
<gene>
    <name evidence="8" type="ORF">G5V65_14310</name>
</gene>
<keyword evidence="9" id="KW-1185">Reference proteome</keyword>
<organism evidence="8 9">
    <name type="scientific">Paragemmobacter kunshanensis</name>
    <dbReference type="NCBI Taxonomy" id="2583234"/>
    <lineage>
        <taxon>Bacteria</taxon>
        <taxon>Pseudomonadati</taxon>
        <taxon>Pseudomonadota</taxon>
        <taxon>Alphaproteobacteria</taxon>
        <taxon>Rhodobacterales</taxon>
        <taxon>Paracoccaceae</taxon>
        <taxon>Paragemmobacter</taxon>
    </lineage>
</organism>
<dbReference type="AlphaFoldDB" id="A0A6M1U0F0"/>
<evidence type="ECO:0000313" key="9">
    <source>
        <dbReference type="Proteomes" id="UP000474758"/>
    </source>
</evidence>
<dbReference type="GO" id="GO:0006276">
    <property type="term" value="P:plasmid maintenance"/>
    <property type="evidence" value="ECO:0007669"/>
    <property type="project" value="InterPro"/>
</dbReference>
<evidence type="ECO:0000256" key="3">
    <source>
        <dbReference type="ARBA" id="ARBA00022491"/>
    </source>
</evidence>
<sequence>MADQFDLYRMTTGDYVIVLQSGLLDALNTRAVCLAIPEGAAVPALAALSPILTAGDIRLRLAPHVLATLTLAELGTHVANLTHERDRIIRAFDLILTGA</sequence>
<dbReference type="GO" id="GO:0008657">
    <property type="term" value="F:DNA topoisomerase type II (double strand cut, ATP-hydrolyzing) inhibitor activity"/>
    <property type="evidence" value="ECO:0007669"/>
    <property type="project" value="InterPro"/>
</dbReference>
<dbReference type="Pfam" id="PF01845">
    <property type="entry name" value="CcdB"/>
    <property type="match status" value="1"/>
</dbReference>
<evidence type="ECO:0000256" key="2">
    <source>
        <dbReference type="ARBA" id="ARBA00015075"/>
    </source>
</evidence>
<dbReference type="Proteomes" id="UP000474758">
    <property type="component" value="Unassembled WGS sequence"/>
</dbReference>
<dbReference type="RefSeq" id="WP_165051324.1">
    <property type="nucleotide sequence ID" value="NZ_JAALFE010000014.1"/>
</dbReference>
<reference evidence="8 9" key="1">
    <citation type="submission" date="2020-02" db="EMBL/GenBank/DDBJ databases">
        <title>Rhodobacter translucens sp. nov., a novel bacterium isolated from activated sludge.</title>
        <authorList>
            <person name="Liu J."/>
        </authorList>
    </citation>
    <scope>NUCLEOTIDE SEQUENCE [LARGE SCALE GENOMIC DNA]</scope>
    <source>
        <strain evidence="8 9">HX-7-19</strain>
    </source>
</reference>
<dbReference type="Gene3D" id="2.30.30.110">
    <property type="match status" value="1"/>
</dbReference>
<accession>A0A6M1U0F0</accession>
<evidence type="ECO:0000313" key="8">
    <source>
        <dbReference type="EMBL" id="NGQ92072.1"/>
    </source>
</evidence>
<proteinExistence type="inferred from homology"/>
<evidence type="ECO:0000256" key="4">
    <source>
        <dbReference type="ARBA" id="ARBA00023015"/>
    </source>
</evidence>
<protein>
    <recommendedName>
        <fullName evidence="2">Toxin CcdB</fullName>
    </recommendedName>
    <alternativeName>
        <fullName evidence="7">Cytotoxic protein CcdB</fullName>
    </alternativeName>
    <alternativeName>
        <fullName evidence="6">Protein LetD</fullName>
    </alternativeName>
</protein>
<comment type="caution">
    <text evidence="8">The sequence shown here is derived from an EMBL/GenBank/DDBJ whole genome shotgun (WGS) entry which is preliminary data.</text>
</comment>
<dbReference type="SUPFAM" id="SSF50118">
    <property type="entry name" value="Cell growth inhibitor/plasmid maintenance toxic component"/>
    <property type="match status" value="1"/>
</dbReference>
<keyword evidence="3" id="KW-0678">Repressor</keyword>
<dbReference type="EMBL" id="JAALFE010000014">
    <property type="protein sequence ID" value="NGQ92072.1"/>
    <property type="molecule type" value="Genomic_DNA"/>
</dbReference>
<name>A0A6M1U0F0_9RHOB</name>
<keyword evidence="5" id="KW-0804">Transcription</keyword>
<evidence type="ECO:0000256" key="5">
    <source>
        <dbReference type="ARBA" id="ARBA00023163"/>
    </source>
</evidence>
<evidence type="ECO:0000256" key="1">
    <source>
        <dbReference type="ARBA" id="ARBA00005230"/>
    </source>
</evidence>
<evidence type="ECO:0000256" key="6">
    <source>
        <dbReference type="ARBA" id="ARBA00029628"/>
    </source>
</evidence>
<evidence type="ECO:0000256" key="7">
    <source>
        <dbReference type="ARBA" id="ARBA00033135"/>
    </source>
</evidence>